<sequence length="75" mass="8373">MTIDVKEEDVGMLTHLGISKERSEAALREMGGDVNKAADWPLPVSLLCPLTRLWPPRPPFRSSAFLSSFTNFVIE</sequence>
<protein>
    <recommendedName>
        <fullName evidence="1">UBA domain-containing protein</fullName>
    </recommendedName>
</protein>
<organism evidence="2 3">
    <name type="scientific">Calocera viscosa (strain TUFC12733)</name>
    <dbReference type="NCBI Taxonomy" id="1330018"/>
    <lineage>
        <taxon>Eukaryota</taxon>
        <taxon>Fungi</taxon>
        <taxon>Dikarya</taxon>
        <taxon>Basidiomycota</taxon>
        <taxon>Agaricomycotina</taxon>
        <taxon>Dacrymycetes</taxon>
        <taxon>Dacrymycetales</taxon>
        <taxon>Dacrymycetaceae</taxon>
        <taxon>Calocera</taxon>
    </lineage>
</organism>
<dbReference type="EMBL" id="KV417281">
    <property type="protein sequence ID" value="KZO97019.1"/>
    <property type="molecule type" value="Genomic_DNA"/>
</dbReference>
<evidence type="ECO:0000313" key="2">
    <source>
        <dbReference type="EMBL" id="KZO97019.1"/>
    </source>
</evidence>
<dbReference type="InterPro" id="IPR015940">
    <property type="entry name" value="UBA"/>
</dbReference>
<feature type="domain" description="UBA" evidence="1">
    <location>
        <begin position="4"/>
        <end position="44"/>
    </location>
</feature>
<evidence type="ECO:0000313" key="3">
    <source>
        <dbReference type="Proteomes" id="UP000076738"/>
    </source>
</evidence>
<dbReference type="PROSITE" id="PS50030">
    <property type="entry name" value="UBA"/>
    <property type="match status" value="1"/>
</dbReference>
<gene>
    <name evidence="2" type="ORF">CALVIDRAFT_90753</name>
</gene>
<reference evidence="2 3" key="1">
    <citation type="journal article" date="2016" name="Mol. Biol. Evol.">
        <title>Comparative Genomics of Early-Diverging Mushroom-Forming Fungi Provides Insights into the Origins of Lignocellulose Decay Capabilities.</title>
        <authorList>
            <person name="Nagy L.G."/>
            <person name="Riley R."/>
            <person name="Tritt A."/>
            <person name="Adam C."/>
            <person name="Daum C."/>
            <person name="Floudas D."/>
            <person name="Sun H."/>
            <person name="Yadav J.S."/>
            <person name="Pangilinan J."/>
            <person name="Larsson K.H."/>
            <person name="Matsuura K."/>
            <person name="Barry K."/>
            <person name="Labutti K."/>
            <person name="Kuo R."/>
            <person name="Ohm R.A."/>
            <person name="Bhattacharya S.S."/>
            <person name="Shirouzu T."/>
            <person name="Yoshinaga Y."/>
            <person name="Martin F.M."/>
            <person name="Grigoriev I.V."/>
            <person name="Hibbett D.S."/>
        </authorList>
    </citation>
    <scope>NUCLEOTIDE SEQUENCE [LARGE SCALE GENOMIC DNA]</scope>
    <source>
        <strain evidence="2 3">TUFC12733</strain>
    </source>
</reference>
<dbReference type="AlphaFoldDB" id="A0A167MSG0"/>
<dbReference type="SUPFAM" id="SSF46934">
    <property type="entry name" value="UBA-like"/>
    <property type="match status" value="1"/>
</dbReference>
<dbReference type="Gene3D" id="1.10.8.10">
    <property type="entry name" value="DNA helicase RuvA subunit, C-terminal domain"/>
    <property type="match status" value="1"/>
</dbReference>
<dbReference type="InterPro" id="IPR009060">
    <property type="entry name" value="UBA-like_sf"/>
</dbReference>
<evidence type="ECO:0000259" key="1">
    <source>
        <dbReference type="PROSITE" id="PS50030"/>
    </source>
</evidence>
<accession>A0A167MSG0</accession>
<dbReference type="Proteomes" id="UP000076738">
    <property type="component" value="Unassembled WGS sequence"/>
</dbReference>
<proteinExistence type="predicted"/>
<name>A0A167MSG0_CALVF</name>
<keyword evidence="3" id="KW-1185">Reference proteome</keyword>